<protein>
    <submittedName>
        <fullName evidence="2">Uncharacterized protein</fullName>
    </submittedName>
</protein>
<dbReference type="Proteomes" id="UP001321760">
    <property type="component" value="Unassembled WGS sequence"/>
</dbReference>
<dbReference type="EMBL" id="MU865917">
    <property type="protein sequence ID" value="KAK4454238.1"/>
    <property type="molecule type" value="Genomic_DNA"/>
</dbReference>
<sequence>MPQQCQHSSRALMLAELRDSIARLNTNLESGSGVAPADTQSTASMAGSWPVGEFFSDSEDDDDAVMTPTSSDSDWDRCSVGADTDSDSGFSTIATTPSSASPMLAPRDDVLPTDQTYSISQILLFEQTQRRRRAQNAAHMDRVWGEHREFVDELTRELRQVGDFLFTMKSPYWGEVVMKGIMALGAVPILGARFVLAWAVSGLGAQMSQLGCELAVARAEFVFWWWGRIIEC</sequence>
<dbReference type="AlphaFoldDB" id="A0AAV9H0E0"/>
<keyword evidence="3" id="KW-1185">Reference proteome</keyword>
<proteinExistence type="predicted"/>
<evidence type="ECO:0000256" key="1">
    <source>
        <dbReference type="SAM" id="MobiDB-lite"/>
    </source>
</evidence>
<reference evidence="2" key="1">
    <citation type="journal article" date="2023" name="Mol. Phylogenet. Evol.">
        <title>Genome-scale phylogeny and comparative genomics of the fungal order Sordariales.</title>
        <authorList>
            <person name="Hensen N."/>
            <person name="Bonometti L."/>
            <person name="Westerberg I."/>
            <person name="Brannstrom I.O."/>
            <person name="Guillou S."/>
            <person name="Cros-Aarteil S."/>
            <person name="Calhoun S."/>
            <person name="Haridas S."/>
            <person name="Kuo A."/>
            <person name="Mondo S."/>
            <person name="Pangilinan J."/>
            <person name="Riley R."/>
            <person name="LaButti K."/>
            <person name="Andreopoulos B."/>
            <person name="Lipzen A."/>
            <person name="Chen C."/>
            <person name="Yan M."/>
            <person name="Daum C."/>
            <person name="Ng V."/>
            <person name="Clum A."/>
            <person name="Steindorff A."/>
            <person name="Ohm R.A."/>
            <person name="Martin F."/>
            <person name="Silar P."/>
            <person name="Natvig D.O."/>
            <person name="Lalanne C."/>
            <person name="Gautier V."/>
            <person name="Ament-Velasquez S.L."/>
            <person name="Kruys A."/>
            <person name="Hutchinson M.I."/>
            <person name="Powell A.J."/>
            <person name="Barry K."/>
            <person name="Miller A.N."/>
            <person name="Grigoriev I.V."/>
            <person name="Debuchy R."/>
            <person name="Gladieux P."/>
            <person name="Hiltunen Thoren M."/>
            <person name="Johannesson H."/>
        </authorList>
    </citation>
    <scope>NUCLEOTIDE SEQUENCE</scope>
    <source>
        <strain evidence="2">PSN243</strain>
    </source>
</reference>
<comment type="caution">
    <text evidence="2">The sequence shown here is derived from an EMBL/GenBank/DDBJ whole genome shotgun (WGS) entry which is preliminary data.</text>
</comment>
<feature type="compositionally biased region" description="Low complexity" evidence="1">
    <location>
        <begin position="91"/>
        <end position="102"/>
    </location>
</feature>
<evidence type="ECO:0000313" key="3">
    <source>
        <dbReference type="Proteomes" id="UP001321760"/>
    </source>
</evidence>
<name>A0AAV9H0E0_9PEZI</name>
<evidence type="ECO:0000313" key="2">
    <source>
        <dbReference type="EMBL" id="KAK4454238.1"/>
    </source>
</evidence>
<organism evidence="2 3">
    <name type="scientific">Podospora aff. communis PSN243</name>
    <dbReference type="NCBI Taxonomy" id="3040156"/>
    <lineage>
        <taxon>Eukaryota</taxon>
        <taxon>Fungi</taxon>
        <taxon>Dikarya</taxon>
        <taxon>Ascomycota</taxon>
        <taxon>Pezizomycotina</taxon>
        <taxon>Sordariomycetes</taxon>
        <taxon>Sordariomycetidae</taxon>
        <taxon>Sordariales</taxon>
        <taxon>Podosporaceae</taxon>
        <taxon>Podospora</taxon>
    </lineage>
</organism>
<reference evidence="2" key="2">
    <citation type="submission" date="2023-05" db="EMBL/GenBank/DDBJ databases">
        <authorList>
            <consortium name="Lawrence Berkeley National Laboratory"/>
            <person name="Steindorff A."/>
            <person name="Hensen N."/>
            <person name="Bonometti L."/>
            <person name="Westerberg I."/>
            <person name="Brannstrom I.O."/>
            <person name="Guillou S."/>
            <person name="Cros-Aarteil S."/>
            <person name="Calhoun S."/>
            <person name="Haridas S."/>
            <person name="Kuo A."/>
            <person name="Mondo S."/>
            <person name="Pangilinan J."/>
            <person name="Riley R."/>
            <person name="Labutti K."/>
            <person name="Andreopoulos B."/>
            <person name="Lipzen A."/>
            <person name="Chen C."/>
            <person name="Yanf M."/>
            <person name="Daum C."/>
            <person name="Ng V."/>
            <person name="Clum A."/>
            <person name="Ohm R."/>
            <person name="Martin F."/>
            <person name="Silar P."/>
            <person name="Natvig D."/>
            <person name="Lalanne C."/>
            <person name="Gautier V."/>
            <person name="Ament-Velasquez S.L."/>
            <person name="Kruys A."/>
            <person name="Hutchinson M.I."/>
            <person name="Powell A.J."/>
            <person name="Barry K."/>
            <person name="Miller A.N."/>
            <person name="Grigoriev I.V."/>
            <person name="Debuchy R."/>
            <person name="Gladieux P."/>
            <person name="Thoren M.H."/>
            <person name="Johannesson H."/>
        </authorList>
    </citation>
    <scope>NUCLEOTIDE SEQUENCE</scope>
    <source>
        <strain evidence="2">PSN243</strain>
    </source>
</reference>
<accession>A0AAV9H0E0</accession>
<gene>
    <name evidence="2" type="ORF">QBC34DRAFT_375410</name>
</gene>
<feature type="region of interest" description="Disordered" evidence="1">
    <location>
        <begin position="28"/>
        <end position="106"/>
    </location>
</feature>